<comment type="subcellular location">
    <subcellularLocation>
        <location evidence="1">Endomembrane system</location>
        <topology evidence="1">Multi-pass membrane protein</topology>
    </subcellularLocation>
</comment>
<dbReference type="PANTHER" id="PTHR43847:SF1">
    <property type="entry name" value="BLL3993 PROTEIN"/>
    <property type="match status" value="1"/>
</dbReference>
<dbReference type="PANTHER" id="PTHR43847">
    <property type="entry name" value="BLL3993 PROTEIN"/>
    <property type="match status" value="1"/>
</dbReference>
<dbReference type="EC" id="2.1.1.334" evidence="6"/>
<evidence type="ECO:0000256" key="5">
    <source>
        <dbReference type="SAM" id="Phobius"/>
    </source>
</evidence>
<dbReference type="Proteomes" id="UP001595909">
    <property type="component" value="Unassembled WGS sequence"/>
</dbReference>
<organism evidence="6 7">
    <name type="scientific">Actinomycetospora chibensis</name>
    <dbReference type="NCBI Taxonomy" id="663606"/>
    <lineage>
        <taxon>Bacteria</taxon>
        <taxon>Bacillati</taxon>
        <taxon>Actinomycetota</taxon>
        <taxon>Actinomycetes</taxon>
        <taxon>Pseudonocardiales</taxon>
        <taxon>Pseudonocardiaceae</taxon>
        <taxon>Actinomycetospora</taxon>
    </lineage>
</organism>
<keyword evidence="6" id="KW-0808">Transferase</keyword>
<sequence>MALTALLLYVVGLAVCFGVQSWLHRARAGGDAGFRRPPREPRSPAWWGALSFVAALVLGLAGLLLGTFGVAKPLLPLDRAPAVPWLGLLLALVGFVGTVCSQQAMGRSWRIGVEESERTELVESGVFGWSRNPVFLAMIVTLAGLTLAVPNVVQLAALVCLVLAIEVQVRGVEEPYLLRAHGADYADYASRVGRFIPGVGRLPHRGVAAP</sequence>
<dbReference type="Gene3D" id="1.20.120.1630">
    <property type="match status" value="1"/>
</dbReference>
<protein>
    <submittedName>
        <fullName evidence="6">Methyltransferase family protein</fullName>
        <ecNumber evidence="6">2.1.1.100</ecNumber>
        <ecNumber evidence="6">2.1.1.334</ecNumber>
    </submittedName>
</protein>
<keyword evidence="3 5" id="KW-1133">Transmembrane helix</keyword>
<feature type="transmembrane region" description="Helical" evidence="5">
    <location>
        <begin position="82"/>
        <end position="100"/>
    </location>
</feature>
<comment type="caution">
    <text evidence="6">The sequence shown here is derived from an EMBL/GenBank/DDBJ whole genome shotgun (WGS) entry which is preliminary data.</text>
</comment>
<evidence type="ECO:0000313" key="6">
    <source>
        <dbReference type="EMBL" id="MFC4834961.1"/>
    </source>
</evidence>
<gene>
    <name evidence="6" type="ORF">ACFPEL_21305</name>
</gene>
<dbReference type="GO" id="GO:0032259">
    <property type="term" value="P:methylation"/>
    <property type="evidence" value="ECO:0007669"/>
    <property type="project" value="UniProtKB-KW"/>
</dbReference>
<evidence type="ECO:0000256" key="1">
    <source>
        <dbReference type="ARBA" id="ARBA00004127"/>
    </source>
</evidence>
<feature type="transmembrane region" description="Helical" evidence="5">
    <location>
        <begin position="134"/>
        <end position="165"/>
    </location>
</feature>
<evidence type="ECO:0000256" key="3">
    <source>
        <dbReference type="ARBA" id="ARBA00022989"/>
    </source>
</evidence>
<keyword evidence="6" id="KW-0489">Methyltransferase</keyword>
<name>A0ABV9RLD8_9PSEU</name>
<evidence type="ECO:0000256" key="2">
    <source>
        <dbReference type="ARBA" id="ARBA00022692"/>
    </source>
</evidence>
<dbReference type="EC" id="2.1.1.100" evidence="6"/>
<dbReference type="GO" id="GO:0004671">
    <property type="term" value="F:protein C-terminal S-isoprenylcysteine carboxyl O-methyltransferase activity"/>
    <property type="evidence" value="ECO:0007669"/>
    <property type="project" value="UniProtKB-EC"/>
</dbReference>
<dbReference type="Pfam" id="PF04191">
    <property type="entry name" value="PEMT"/>
    <property type="match status" value="1"/>
</dbReference>
<proteinExistence type="predicted"/>
<keyword evidence="2 5" id="KW-0812">Transmembrane</keyword>
<evidence type="ECO:0000313" key="7">
    <source>
        <dbReference type="Proteomes" id="UP001595909"/>
    </source>
</evidence>
<feature type="transmembrane region" description="Helical" evidence="5">
    <location>
        <begin position="45"/>
        <end position="70"/>
    </location>
</feature>
<keyword evidence="7" id="KW-1185">Reference proteome</keyword>
<keyword evidence="4 5" id="KW-0472">Membrane</keyword>
<dbReference type="RefSeq" id="WP_274187511.1">
    <property type="nucleotide sequence ID" value="NZ_BAABHN010000045.1"/>
</dbReference>
<feature type="transmembrane region" description="Helical" evidence="5">
    <location>
        <begin position="6"/>
        <end position="24"/>
    </location>
</feature>
<dbReference type="InterPro" id="IPR052527">
    <property type="entry name" value="Metal_cation-efflux_comp"/>
</dbReference>
<evidence type="ECO:0000256" key="4">
    <source>
        <dbReference type="ARBA" id="ARBA00023136"/>
    </source>
</evidence>
<dbReference type="EMBL" id="JBHSIM010000045">
    <property type="protein sequence ID" value="MFC4834961.1"/>
    <property type="molecule type" value="Genomic_DNA"/>
</dbReference>
<dbReference type="InterPro" id="IPR007318">
    <property type="entry name" value="Phopholipid_MeTrfase"/>
</dbReference>
<reference evidence="7" key="1">
    <citation type="journal article" date="2019" name="Int. J. Syst. Evol. Microbiol.">
        <title>The Global Catalogue of Microorganisms (GCM) 10K type strain sequencing project: providing services to taxonomists for standard genome sequencing and annotation.</title>
        <authorList>
            <consortium name="The Broad Institute Genomics Platform"/>
            <consortium name="The Broad Institute Genome Sequencing Center for Infectious Disease"/>
            <person name="Wu L."/>
            <person name="Ma J."/>
        </authorList>
    </citation>
    <scope>NUCLEOTIDE SEQUENCE [LARGE SCALE GENOMIC DNA]</scope>
    <source>
        <strain evidence="7">CCUG 50347</strain>
    </source>
</reference>
<accession>A0ABV9RLD8</accession>